<dbReference type="InterPro" id="IPR029044">
    <property type="entry name" value="Nucleotide-diphossugar_trans"/>
</dbReference>
<dbReference type="PANTHER" id="PTHR36529:SF1">
    <property type="entry name" value="GLYCOSYLTRANSFERASE"/>
    <property type="match status" value="1"/>
</dbReference>
<evidence type="ECO:0000313" key="1">
    <source>
        <dbReference type="EMBL" id="AWG22115.1"/>
    </source>
</evidence>
<accession>A0A2S1LEE4</accession>
<dbReference type="EMBL" id="CP020918">
    <property type="protein sequence ID" value="AWG22115.1"/>
    <property type="molecule type" value="Genomic_DNA"/>
</dbReference>
<dbReference type="OrthoDB" id="9798250at2"/>
<sequence>MNAETNLNSTTAILLFAQTEQAEAATKKISSYTKNNILLWKKLNSKAIQTVKKTNLPYFISDETTQVGSNFGDKITAAVKNVFDQGFENVIVIGNDSLALTTSLLLNAAQNLQNKDIVLGADWHGGVYLMGLSKRNFNASVFEKIEWQTNSVFKNLTHIFQQQTIFYLPRLQDCNDKDTFQDSISSLGYASKLRAYLMALVQERLFYFLFEKVSYFSSYTTTFYNKGSPVAI</sequence>
<dbReference type="KEGG" id="ffa:FFWV33_11635"/>
<dbReference type="Gene3D" id="3.90.550.10">
    <property type="entry name" value="Spore Coat Polysaccharide Biosynthesis Protein SpsA, Chain A"/>
    <property type="match status" value="1"/>
</dbReference>
<dbReference type="SUPFAM" id="SSF53448">
    <property type="entry name" value="Nucleotide-diphospho-sugar transferases"/>
    <property type="match status" value="1"/>
</dbReference>
<dbReference type="RefSeq" id="WP_108741047.1">
    <property type="nucleotide sequence ID" value="NZ_CP020918.1"/>
</dbReference>
<gene>
    <name evidence="1" type="ORF">FFWV33_11635</name>
</gene>
<proteinExistence type="predicted"/>
<dbReference type="AlphaFoldDB" id="A0A2S1LEE4"/>
<dbReference type="InterPro" id="IPR018641">
    <property type="entry name" value="Trfase_1_rSAM/seldom-assoc"/>
</dbReference>
<protein>
    <recommendedName>
        <fullName evidence="3">DUF2064 domain-containing protein</fullName>
    </recommendedName>
</protein>
<evidence type="ECO:0008006" key="3">
    <source>
        <dbReference type="Google" id="ProtNLM"/>
    </source>
</evidence>
<dbReference type="Pfam" id="PF09837">
    <property type="entry name" value="DUF2064"/>
    <property type="match status" value="1"/>
</dbReference>
<keyword evidence="2" id="KW-1185">Reference proteome</keyword>
<name>A0A2S1LEE4_9FLAO</name>
<reference evidence="1 2" key="1">
    <citation type="submission" date="2017-04" db="EMBL/GenBank/DDBJ databases">
        <title>Compelte genome sequence of WV33.</title>
        <authorList>
            <person name="Lee P.C."/>
        </authorList>
    </citation>
    <scope>NUCLEOTIDE SEQUENCE [LARGE SCALE GENOMIC DNA]</scope>
    <source>
        <strain evidence="1 2">WV33</strain>
    </source>
</reference>
<dbReference type="PANTHER" id="PTHR36529">
    <property type="entry name" value="SLL1095 PROTEIN"/>
    <property type="match status" value="1"/>
</dbReference>
<organism evidence="1 2">
    <name type="scientific">Flavobacterium faecale</name>
    <dbReference type="NCBI Taxonomy" id="1355330"/>
    <lineage>
        <taxon>Bacteria</taxon>
        <taxon>Pseudomonadati</taxon>
        <taxon>Bacteroidota</taxon>
        <taxon>Flavobacteriia</taxon>
        <taxon>Flavobacteriales</taxon>
        <taxon>Flavobacteriaceae</taxon>
        <taxon>Flavobacterium</taxon>
    </lineage>
</organism>
<evidence type="ECO:0000313" key="2">
    <source>
        <dbReference type="Proteomes" id="UP000244527"/>
    </source>
</evidence>
<dbReference type="Proteomes" id="UP000244527">
    <property type="component" value="Chromosome"/>
</dbReference>